<evidence type="ECO:0000313" key="18">
    <source>
        <dbReference type="Proteomes" id="UP000229498"/>
    </source>
</evidence>
<evidence type="ECO:0000256" key="12">
    <source>
        <dbReference type="ARBA" id="ARBA00023152"/>
    </source>
</evidence>
<comment type="subcellular location">
    <subcellularLocation>
        <location evidence="13">Cytoplasm</location>
    </subcellularLocation>
</comment>
<evidence type="ECO:0000256" key="10">
    <source>
        <dbReference type="ARBA" id="ARBA00022777"/>
    </source>
</evidence>
<dbReference type="PANTHER" id="PTHR11406:SF23">
    <property type="entry name" value="PHOSPHOGLYCERATE KINASE 1, CHLOROPLASTIC-RELATED"/>
    <property type="match status" value="1"/>
</dbReference>
<comment type="caution">
    <text evidence="17">The sequence shown here is derived from an EMBL/GenBank/DDBJ whole genome shotgun (WGS) entry which is preliminary data.</text>
</comment>
<dbReference type="GO" id="GO:0043531">
    <property type="term" value="F:ADP binding"/>
    <property type="evidence" value="ECO:0007669"/>
    <property type="project" value="TreeGrafter"/>
</dbReference>
<feature type="binding site" evidence="13 14">
    <location>
        <begin position="22"/>
        <end position="24"/>
    </location>
    <ligand>
        <name>substrate</name>
    </ligand>
</feature>
<dbReference type="InterPro" id="IPR015824">
    <property type="entry name" value="Phosphoglycerate_kinase_N"/>
</dbReference>
<dbReference type="GO" id="GO:0004618">
    <property type="term" value="F:phosphoglycerate kinase activity"/>
    <property type="evidence" value="ECO:0007669"/>
    <property type="project" value="UniProtKB-UniRule"/>
</dbReference>
<evidence type="ECO:0000256" key="1">
    <source>
        <dbReference type="ARBA" id="ARBA00000642"/>
    </source>
</evidence>
<comment type="catalytic activity">
    <reaction evidence="1 13 16">
        <text>(2R)-3-phosphoglycerate + ATP = (2R)-3-phospho-glyceroyl phosphate + ADP</text>
        <dbReference type="Rhea" id="RHEA:14801"/>
        <dbReference type="ChEBI" id="CHEBI:30616"/>
        <dbReference type="ChEBI" id="CHEBI:57604"/>
        <dbReference type="ChEBI" id="CHEBI:58272"/>
        <dbReference type="ChEBI" id="CHEBI:456216"/>
        <dbReference type="EC" id="2.7.2.3"/>
    </reaction>
</comment>
<evidence type="ECO:0000256" key="3">
    <source>
        <dbReference type="ARBA" id="ARBA00008982"/>
    </source>
</evidence>
<comment type="caution">
    <text evidence="13">Lacks conserved residue(s) required for the propagation of feature annotation.</text>
</comment>
<dbReference type="UniPathway" id="UPA00109">
    <property type="reaction ID" value="UER00185"/>
</dbReference>
<evidence type="ECO:0000256" key="14">
    <source>
        <dbReference type="PIRSR" id="PIRSR000724-1"/>
    </source>
</evidence>
<dbReference type="HAMAP" id="MF_00145">
    <property type="entry name" value="Phosphoglyc_kinase"/>
    <property type="match status" value="1"/>
</dbReference>
<dbReference type="PRINTS" id="PR00477">
    <property type="entry name" value="PHGLYCKINASE"/>
</dbReference>
<keyword evidence="12 13" id="KW-0324">Glycolysis</keyword>
<dbReference type="FunFam" id="3.40.50.1260:FF:000031">
    <property type="entry name" value="Phosphoglycerate kinase 1"/>
    <property type="match status" value="1"/>
</dbReference>
<dbReference type="Gene3D" id="3.40.50.1260">
    <property type="entry name" value="Phosphoglycerate kinase, N-terminal domain"/>
    <property type="match status" value="2"/>
</dbReference>
<dbReference type="EC" id="2.7.2.3" evidence="5 13"/>
<comment type="pathway">
    <text evidence="2 13">Carbohydrate degradation; glycolysis; pyruvate from D-glyceraldehyde 3-phosphate: step 2/5.</text>
</comment>
<keyword evidence="18" id="KW-1185">Reference proteome</keyword>
<feature type="binding site" evidence="14">
    <location>
        <position position="119"/>
    </location>
    <ligand>
        <name>(2R)-3-phosphoglycerate</name>
        <dbReference type="ChEBI" id="CHEBI:58272"/>
    </ligand>
</feature>
<dbReference type="GO" id="GO:0006096">
    <property type="term" value="P:glycolytic process"/>
    <property type="evidence" value="ECO:0007669"/>
    <property type="project" value="UniProtKB-UniRule"/>
</dbReference>
<dbReference type="GO" id="GO:0005829">
    <property type="term" value="C:cytosol"/>
    <property type="evidence" value="ECO:0007669"/>
    <property type="project" value="TreeGrafter"/>
</dbReference>
<dbReference type="Pfam" id="PF00162">
    <property type="entry name" value="PGK"/>
    <property type="match status" value="1"/>
</dbReference>
<dbReference type="PANTHER" id="PTHR11406">
    <property type="entry name" value="PHOSPHOGLYCERATE KINASE"/>
    <property type="match status" value="1"/>
</dbReference>
<keyword evidence="10 13" id="KW-0418">Kinase</keyword>
<feature type="binding site" evidence="14">
    <location>
        <position position="37"/>
    </location>
    <ligand>
        <name>(2R)-3-phosphoglycerate</name>
        <dbReference type="ChEBI" id="CHEBI:58272"/>
    </ligand>
</feature>
<protein>
    <recommendedName>
        <fullName evidence="6 13">Phosphoglycerate kinase</fullName>
        <ecNumber evidence="5 13">2.7.2.3</ecNumber>
    </recommendedName>
</protein>
<organism evidence="17 18">
    <name type="scientific">Minwuia thermotolerans</name>
    <dbReference type="NCBI Taxonomy" id="2056226"/>
    <lineage>
        <taxon>Bacteria</taxon>
        <taxon>Pseudomonadati</taxon>
        <taxon>Pseudomonadota</taxon>
        <taxon>Alphaproteobacteria</taxon>
        <taxon>Minwuiales</taxon>
        <taxon>Minwuiaceae</taxon>
        <taxon>Minwuia</taxon>
    </lineage>
</organism>
<feature type="binding site" evidence="13 15">
    <location>
        <position position="324"/>
    </location>
    <ligand>
        <name>ATP</name>
        <dbReference type="ChEBI" id="CHEBI:30616"/>
    </ligand>
</feature>
<dbReference type="SUPFAM" id="SSF53748">
    <property type="entry name" value="Phosphoglycerate kinase"/>
    <property type="match status" value="1"/>
</dbReference>
<keyword evidence="11 13" id="KW-0067">ATP-binding</keyword>
<dbReference type="PROSITE" id="PS00111">
    <property type="entry name" value="PGLYCERATE_KINASE"/>
    <property type="match status" value="1"/>
</dbReference>
<evidence type="ECO:0000256" key="15">
    <source>
        <dbReference type="PIRSR" id="PIRSR000724-2"/>
    </source>
</evidence>
<reference evidence="17 18" key="1">
    <citation type="submission" date="2017-11" db="EMBL/GenBank/DDBJ databases">
        <title>Draft genome sequence of Rhizobiales bacterium SY3-13.</title>
        <authorList>
            <person name="Sun C."/>
        </authorList>
    </citation>
    <scope>NUCLEOTIDE SEQUENCE [LARGE SCALE GENOMIC DNA]</scope>
    <source>
        <strain evidence="17 18">SY3-13</strain>
    </source>
</reference>
<evidence type="ECO:0000313" key="17">
    <source>
        <dbReference type="EMBL" id="PJK31032.1"/>
    </source>
</evidence>
<accession>A0A2M9G5Q2</accession>
<feature type="binding site" evidence="13 14">
    <location>
        <begin position="60"/>
        <end position="63"/>
    </location>
    <ligand>
        <name>substrate</name>
    </ligand>
</feature>
<dbReference type="GO" id="GO:0005524">
    <property type="term" value="F:ATP binding"/>
    <property type="evidence" value="ECO:0007669"/>
    <property type="project" value="UniProtKB-KW"/>
</dbReference>
<feature type="binding site" evidence="13">
    <location>
        <position position="119"/>
    </location>
    <ligand>
        <name>substrate</name>
    </ligand>
</feature>
<dbReference type="RefSeq" id="WP_109792499.1">
    <property type="nucleotide sequence ID" value="NZ_PHIG01000011.1"/>
</dbReference>
<dbReference type="EMBL" id="PHIG01000011">
    <property type="protein sequence ID" value="PJK31032.1"/>
    <property type="molecule type" value="Genomic_DNA"/>
</dbReference>
<feature type="binding site" evidence="13 15">
    <location>
        <begin position="354"/>
        <end position="357"/>
    </location>
    <ligand>
        <name>ATP</name>
        <dbReference type="ChEBI" id="CHEBI:30616"/>
    </ligand>
</feature>
<dbReference type="InterPro" id="IPR001576">
    <property type="entry name" value="Phosphoglycerate_kinase"/>
</dbReference>
<evidence type="ECO:0000256" key="5">
    <source>
        <dbReference type="ARBA" id="ARBA00013061"/>
    </source>
</evidence>
<dbReference type="GO" id="GO:0006094">
    <property type="term" value="P:gluconeogenesis"/>
    <property type="evidence" value="ECO:0007669"/>
    <property type="project" value="TreeGrafter"/>
</dbReference>
<proteinExistence type="inferred from homology"/>
<dbReference type="OrthoDB" id="9808460at2"/>
<name>A0A2M9G5Q2_9PROT</name>
<evidence type="ECO:0000256" key="11">
    <source>
        <dbReference type="ARBA" id="ARBA00022840"/>
    </source>
</evidence>
<keyword evidence="8 13" id="KW-0808">Transferase</keyword>
<dbReference type="Proteomes" id="UP000229498">
    <property type="component" value="Unassembled WGS sequence"/>
</dbReference>
<keyword evidence="7 13" id="KW-0963">Cytoplasm</keyword>
<feature type="binding site" evidence="13 15">
    <location>
        <position position="202"/>
    </location>
    <ligand>
        <name>ATP</name>
        <dbReference type="ChEBI" id="CHEBI:30616"/>
    </ligand>
</feature>
<feature type="binding site" evidence="13">
    <location>
        <position position="37"/>
    </location>
    <ligand>
        <name>substrate</name>
    </ligand>
</feature>
<evidence type="ECO:0000256" key="8">
    <source>
        <dbReference type="ARBA" id="ARBA00022679"/>
    </source>
</evidence>
<dbReference type="FunFam" id="3.40.50.1260:FF:000006">
    <property type="entry name" value="Phosphoglycerate kinase"/>
    <property type="match status" value="1"/>
</dbReference>
<evidence type="ECO:0000256" key="6">
    <source>
        <dbReference type="ARBA" id="ARBA00016471"/>
    </source>
</evidence>
<evidence type="ECO:0000256" key="7">
    <source>
        <dbReference type="ARBA" id="ARBA00022490"/>
    </source>
</evidence>
<dbReference type="InterPro" id="IPR036043">
    <property type="entry name" value="Phosphoglycerate_kinase_sf"/>
</dbReference>
<sequence>MSRFRTLDDLNAAGRRVLVRVDLNVPVRDGRVSDHTRIDRVLPTIRELSDKGAKVILLAHFGRPKGERKPELSLEPVAAAVSERLGRPVAFAADCVGEPAEKAIAAMNDSDVLLLENTRFHAGEEKNDSDLADRMAALGDAFVADAFSCAHRAHVSTEGLARRLETVAGRCMEAELTALESALGDPERPAAALVGGAKVSTKLDVLENLSGSVDLLIIGGAMANTFLLARGFEVGRSLAEPDLVATAQRIMFAAENRGCEILLPLDAVVADKLAADVDSDIVDIAAVPADRMILDVGPKSIAQTVARLENCRTLMWNGPMGAFETPPFDRATVEIARAAARLTKAGKLNSVAGGGDTVAALNHADATADFSYVSTAGGAFLEWIEGKVLPGVAVLQR</sequence>
<comment type="similarity">
    <text evidence="3 13 16">Belongs to the phosphoglycerate kinase family.</text>
</comment>
<comment type="subunit">
    <text evidence="4 13">Monomer.</text>
</comment>
<feature type="binding site" evidence="13">
    <location>
        <position position="152"/>
    </location>
    <ligand>
        <name>substrate</name>
    </ligand>
</feature>
<evidence type="ECO:0000256" key="9">
    <source>
        <dbReference type="ARBA" id="ARBA00022741"/>
    </source>
</evidence>
<dbReference type="InterPro" id="IPR015911">
    <property type="entry name" value="Phosphoglycerate_kinase_CS"/>
</dbReference>
<dbReference type="AlphaFoldDB" id="A0A2M9G5Q2"/>
<gene>
    <name evidence="13 17" type="primary">pgk</name>
    <name evidence="17" type="ORF">CVT23_04000</name>
</gene>
<evidence type="ECO:0000256" key="13">
    <source>
        <dbReference type="HAMAP-Rule" id="MF_00145"/>
    </source>
</evidence>
<feature type="binding site" evidence="14">
    <location>
        <position position="152"/>
    </location>
    <ligand>
        <name>(2R)-3-phosphoglycerate</name>
        <dbReference type="ChEBI" id="CHEBI:58272"/>
    </ligand>
</feature>
<evidence type="ECO:0000256" key="4">
    <source>
        <dbReference type="ARBA" id="ARBA00011245"/>
    </source>
</evidence>
<keyword evidence="9 13" id="KW-0547">Nucleotide-binding</keyword>
<evidence type="ECO:0000256" key="2">
    <source>
        <dbReference type="ARBA" id="ARBA00004838"/>
    </source>
</evidence>
<dbReference type="PIRSF" id="PIRSF000724">
    <property type="entry name" value="Pgk"/>
    <property type="match status" value="1"/>
</dbReference>
<evidence type="ECO:0000256" key="16">
    <source>
        <dbReference type="RuleBase" id="RU000532"/>
    </source>
</evidence>